<dbReference type="InterPro" id="IPR036388">
    <property type="entry name" value="WH-like_DNA-bd_sf"/>
</dbReference>
<dbReference type="PANTHER" id="PTHR42756:SF1">
    <property type="entry name" value="TRANSCRIPTIONAL REPRESSOR OF EMRAB OPERON"/>
    <property type="match status" value="1"/>
</dbReference>
<dbReference type="InterPro" id="IPR023187">
    <property type="entry name" value="Tscrpt_reg_MarR-type_CS"/>
</dbReference>
<keyword evidence="1" id="KW-0805">Transcription regulation</keyword>
<dbReference type="Pfam" id="PF12802">
    <property type="entry name" value="MarR_2"/>
    <property type="match status" value="1"/>
</dbReference>
<dbReference type="InterPro" id="IPR012318">
    <property type="entry name" value="HTH_CRP"/>
</dbReference>
<evidence type="ECO:0000259" key="4">
    <source>
        <dbReference type="PROSITE" id="PS50995"/>
    </source>
</evidence>
<sequence>MDKSEIRSLLFQLDRARRRLMQPYFTALGLPLGQGQPRILTRLLEGDGLTQRALAQACGLDAATLSRALDRLEEAGLIARESHPDSRRAYLVRLTEAGRDKAEAVRSGFKAVEDTLCRGFSDRELEDLGEDLRRLLTNLEGCEGLEL</sequence>
<dbReference type="GO" id="GO:0003700">
    <property type="term" value="F:DNA-binding transcription factor activity"/>
    <property type="evidence" value="ECO:0007669"/>
    <property type="project" value="InterPro"/>
</dbReference>
<dbReference type="InterPro" id="IPR000835">
    <property type="entry name" value="HTH_MarR-typ"/>
</dbReference>
<evidence type="ECO:0000256" key="1">
    <source>
        <dbReference type="ARBA" id="ARBA00023015"/>
    </source>
</evidence>
<dbReference type="SMART" id="SM00419">
    <property type="entry name" value="HTH_CRP"/>
    <property type="match status" value="1"/>
</dbReference>
<protein>
    <submittedName>
        <fullName evidence="5">MarR family transcriptional regulator</fullName>
    </submittedName>
</protein>
<keyword evidence="2" id="KW-0238">DNA-binding</keyword>
<dbReference type="InterPro" id="IPR011991">
    <property type="entry name" value="ArsR-like_HTH"/>
</dbReference>
<dbReference type="PANTHER" id="PTHR42756">
    <property type="entry name" value="TRANSCRIPTIONAL REGULATOR, MARR"/>
    <property type="match status" value="1"/>
</dbReference>
<dbReference type="SMART" id="SM00347">
    <property type="entry name" value="HTH_MARR"/>
    <property type="match status" value="1"/>
</dbReference>
<dbReference type="EMBL" id="JACOPQ010000014">
    <property type="protein sequence ID" value="MBC5738335.1"/>
    <property type="molecule type" value="Genomic_DNA"/>
</dbReference>
<evidence type="ECO:0000313" key="6">
    <source>
        <dbReference type="Proteomes" id="UP000607645"/>
    </source>
</evidence>
<dbReference type="InterPro" id="IPR036390">
    <property type="entry name" value="WH_DNA-bd_sf"/>
</dbReference>
<dbReference type="PROSITE" id="PS50995">
    <property type="entry name" value="HTH_MARR_2"/>
    <property type="match status" value="1"/>
</dbReference>
<organism evidence="5 6">
    <name type="scientific">Lawsonibacter faecis</name>
    <dbReference type="NCBI Taxonomy" id="2763052"/>
    <lineage>
        <taxon>Bacteria</taxon>
        <taxon>Bacillati</taxon>
        <taxon>Bacillota</taxon>
        <taxon>Clostridia</taxon>
        <taxon>Eubacteriales</taxon>
        <taxon>Oscillospiraceae</taxon>
        <taxon>Lawsonibacter</taxon>
    </lineage>
</organism>
<evidence type="ECO:0000256" key="3">
    <source>
        <dbReference type="ARBA" id="ARBA00023163"/>
    </source>
</evidence>
<gene>
    <name evidence="5" type="ORF">H8S62_15090</name>
</gene>
<dbReference type="GO" id="GO:0003677">
    <property type="term" value="F:DNA binding"/>
    <property type="evidence" value="ECO:0007669"/>
    <property type="project" value="UniProtKB-KW"/>
</dbReference>
<dbReference type="RefSeq" id="WP_173023570.1">
    <property type="nucleotide sequence ID" value="NZ_JACOPQ010000014.1"/>
</dbReference>
<evidence type="ECO:0000256" key="2">
    <source>
        <dbReference type="ARBA" id="ARBA00023125"/>
    </source>
</evidence>
<dbReference type="SUPFAM" id="SSF46785">
    <property type="entry name" value="Winged helix' DNA-binding domain"/>
    <property type="match status" value="1"/>
</dbReference>
<dbReference type="Gene3D" id="1.10.10.10">
    <property type="entry name" value="Winged helix-like DNA-binding domain superfamily/Winged helix DNA-binding domain"/>
    <property type="match status" value="1"/>
</dbReference>
<dbReference type="PRINTS" id="PR00598">
    <property type="entry name" value="HTHMARR"/>
</dbReference>
<evidence type="ECO:0000313" key="5">
    <source>
        <dbReference type="EMBL" id="MBC5738335.1"/>
    </source>
</evidence>
<dbReference type="CDD" id="cd00090">
    <property type="entry name" value="HTH_ARSR"/>
    <property type="match status" value="1"/>
</dbReference>
<name>A0A8J6MDI0_9FIRM</name>
<dbReference type="PROSITE" id="PS01117">
    <property type="entry name" value="HTH_MARR_1"/>
    <property type="match status" value="1"/>
</dbReference>
<reference evidence="5" key="1">
    <citation type="submission" date="2020-08" db="EMBL/GenBank/DDBJ databases">
        <title>Genome public.</title>
        <authorList>
            <person name="Liu C."/>
            <person name="Sun Q."/>
        </authorList>
    </citation>
    <scope>NUCLEOTIDE SEQUENCE</scope>
    <source>
        <strain evidence="5">NSJ-52</strain>
    </source>
</reference>
<comment type="caution">
    <text evidence="5">The sequence shown here is derived from an EMBL/GenBank/DDBJ whole genome shotgun (WGS) entry which is preliminary data.</text>
</comment>
<proteinExistence type="predicted"/>
<keyword evidence="6" id="KW-1185">Reference proteome</keyword>
<feature type="domain" description="HTH marR-type" evidence="4">
    <location>
        <begin position="3"/>
        <end position="137"/>
    </location>
</feature>
<dbReference type="Proteomes" id="UP000607645">
    <property type="component" value="Unassembled WGS sequence"/>
</dbReference>
<keyword evidence="3" id="KW-0804">Transcription</keyword>
<dbReference type="AlphaFoldDB" id="A0A8J6MDI0"/>
<accession>A0A8J6MDI0</accession>